<sequence>MCKILLFNDDCLNILRKIEDNSIDLIFADPPYNLSSENALTTRAGKPVKCYKGEWDKIDDIFEFNLRWIEQCVRVLKETGTIWISGTLHNHPIIGTILKQLGLWIINDIIWFKPNATPLLSRNRFVPSTELIWVASKNKKYYFDYEMARKLNGGKQMRNLWEIPAQRHKTPHPTEKPEALLERIILIGSKEGDVVLDPFMGSGTTGVVAKLLKRNFIGIEIDPVYFEIAKKRIEEEKPIQQTFLNFL</sequence>
<evidence type="ECO:0000259" key="6">
    <source>
        <dbReference type="Pfam" id="PF01555"/>
    </source>
</evidence>
<dbReference type="AlphaFoldDB" id="A0A3T0D8U3"/>
<dbReference type="Proteomes" id="UP000282930">
    <property type="component" value="Chromosome"/>
</dbReference>
<keyword evidence="8" id="KW-1185">Reference proteome</keyword>
<name>A0A3T0D8U3_9FIRM</name>
<evidence type="ECO:0000256" key="2">
    <source>
        <dbReference type="ARBA" id="ARBA00022603"/>
    </source>
</evidence>
<dbReference type="GO" id="GO:0009307">
    <property type="term" value="P:DNA restriction-modification system"/>
    <property type="evidence" value="ECO:0007669"/>
    <property type="project" value="UniProtKB-KW"/>
</dbReference>
<dbReference type="CDD" id="cd02440">
    <property type="entry name" value="AdoMet_MTases"/>
    <property type="match status" value="1"/>
</dbReference>
<evidence type="ECO:0000313" key="7">
    <source>
        <dbReference type="EMBL" id="AZT91567.1"/>
    </source>
</evidence>
<evidence type="ECO:0000313" key="8">
    <source>
        <dbReference type="Proteomes" id="UP000282930"/>
    </source>
</evidence>
<dbReference type="GO" id="GO:0005737">
    <property type="term" value="C:cytoplasm"/>
    <property type="evidence" value="ECO:0007669"/>
    <property type="project" value="TreeGrafter"/>
</dbReference>
<dbReference type="PROSITE" id="PS00092">
    <property type="entry name" value="N6_MTASE"/>
    <property type="match status" value="1"/>
</dbReference>
<gene>
    <name evidence="7" type="ORF">ELD05_13770</name>
</gene>
<dbReference type="EMBL" id="CP034791">
    <property type="protein sequence ID" value="AZT91567.1"/>
    <property type="molecule type" value="Genomic_DNA"/>
</dbReference>
<dbReference type="InterPro" id="IPR029063">
    <property type="entry name" value="SAM-dependent_MTases_sf"/>
</dbReference>
<dbReference type="PRINTS" id="PR00508">
    <property type="entry name" value="S21N4MTFRASE"/>
</dbReference>
<protein>
    <recommendedName>
        <fullName evidence="5">Methyltransferase</fullName>
        <ecNumber evidence="5">2.1.1.-</ecNumber>
    </recommendedName>
</protein>
<dbReference type="SUPFAM" id="SSF53335">
    <property type="entry name" value="S-adenosyl-L-methionine-dependent methyltransferases"/>
    <property type="match status" value="1"/>
</dbReference>
<dbReference type="GO" id="GO:0032259">
    <property type="term" value="P:methylation"/>
    <property type="evidence" value="ECO:0007669"/>
    <property type="project" value="UniProtKB-KW"/>
</dbReference>
<evidence type="ECO:0000256" key="4">
    <source>
        <dbReference type="ARBA" id="ARBA00022747"/>
    </source>
</evidence>
<dbReference type="KEGG" id="ccha:ELD05_13770"/>
<dbReference type="RefSeq" id="WP_127352870.1">
    <property type="nucleotide sequence ID" value="NZ_CP034791.1"/>
</dbReference>
<dbReference type="GO" id="GO:0003677">
    <property type="term" value="F:DNA binding"/>
    <property type="evidence" value="ECO:0007669"/>
    <property type="project" value="InterPro"/>
</dbReference>
<dbReference type="EC" id="2.1.1.-" evidence="5"/>
<evidence type="ECO:0000256" key="1">
    <source>
        <dbReference type="ARBA" id="ARBA00006594"/>
    </source>
</evidence>
<reference evidence="7 8" key="1">
    <citation type="submission" date="2018-12" db="EMBL/GenBank/DDBJ databases">
        <title>Genome sequence from the cellulolytic species, Caldicellulosiruptor changbaiensis.</title>
        <authorList>
            <person name="Blumer-Schuette S.E."/>
            <person name="Mendoza C."/>
        </authorList>
    </citation>
    <scope>NUCLEOTIDE SEQUENCE [LARGE SCALE GENOMIC DNA]</scope>
    <source>
        <strain evidence="7 8">CBS-Z</strain>
    </source>
</reference>
<organism evidence="7 8">
    <name type="scientific">Caldicellulosiruptor changbaiensis</name>
    <dbReference type="NCBI Taxonomy" id="1222016"/>
    <lineage>
        <taxon>Bacteria</taxon>
        <taxon>Bacillati</taxon>
        <taxon>Bacillota</taxon>
        <taxon>Bacillota incertae sedis</taxon>
        <taxon>Caldicellulosiruptorales</taxon>
        <taxon>Caldicellulosiruptoraceae</taxon>
        <taxon>Caldicellulosiruptor</taxon>
    </lineage>
</organism>
<dbReference type="PANTHER" id="PTHR13370:SF3">
    <property type="entry name" value="TRNA (GUANINE(10)-N2)-METHYLTRANSFERASE HOMOLOG"/>
    <property type="match status" value="1"/>
</dbReference>
<comment type="similarity">
    <text evidence="1 5">Belongs to the N(4)/N(6)-methyltransferase family.</text>
</comment>
<dbReference type="PANTHER" id="PTHR13370">
    <property type="entry name" value="RNA METHYLASE-RELATED"/>
    <property type="match status" value="1"/>
</dbReference>
<dbReference type="REBASE" id="293273">
    <property type="entry name" value="M2.CchCBSZORF13765P"/>
</dbReference>
<dbReference type="InterPro" id="IPR002052">
    <property type="entry name" value="DNA_methylase_N6_adenine_CS"/>
</dbReference>
<dbReference type="InterPro" id="IPR001091">
    <property type="entry name" value="RM_Methyltransferase"/>
</dbReference>
<dbReference type="Gene3D" id="3.40.50.150">
    <property type="entry name" value="Vaccinia Virus protein VP39"/>
    <property type="match status" value="1"/>
</dbReference>
<dbReference type="GO" id="GO:0009007">
    <property type="term" value="F:site-specific DNA-methyltransferase (adenine-specific) activity"/>
    <property type="evidence" value="ECO:0007669"/>
    <property type="project" value="TreeGrafter"/>
</dbReference>
<evidence type="ECO:0000256" key="3">
    <source>
        <dbReference type="ARBA" id="ARBA00022679"/>
    </source>
</evidence>
<dbReference type="Pfam" id="PF01555">
    <property type="entry name" value="N6_N4_Mtase"/>
    <property type="match status" value="1"/>
</dbReference>
<keyword evidence="4" id="KW-0680">Restriction system</keyword>
<accession>A0A3T0D8U3</accession>
<keyword evidence="3 7" id="KW-0808">Transferase</keyword>
<feature type="domain" description="DNA methylase N-4/N-6" evidence="6">
    <location>
        <begin position="23"/>
        <end position="231"/>
    </location>
</feature>
<dbReference type="GO" id="GO:0008170">
    <property type="term" value="F:N-methyltransferase activity"/>
    <property type="evidence" value="ECO:0007669"/>
    <property type="project" value="InterPro"/>
</dbReference>
<dbReference type="InterPro" id="IPR002941">
    <property type="entry name" value="DNA_methylase_N4/N6"/>
</dbReference>
<proteinExistence type="inferred from homology"/>
<evidence type="ECO:0000256" key="5">
    <source>
        <dbReference type="RuleBase" id="RU362026"/>
    </source>
</evidence>
<keyword evidence="2 7" id="KW-0489">Methyltransferase</keyword>